<gene>
    <name evidence="1" type="ORF">PLEPLA_LOCUS17407</name>
</gene>
<evidence type="ECO:0000313" key="2">
    <source>
        <dbReference type="Proteomes" id="UP001153269"/>
    </source>
</evidence>
<protein>
    <submittedName>
        <fullName evidence="1">Uncharacterized protein</fullName>
    </submittedName>
</protein>
<accession>A0A9N7UCN0</accession>
<dbReference type="Proteomes" id="UP001153269">
    <property type="component" value="Unassembled WGS sequence"/>
</dbReference>
<name>A0A9N7UCN0_PLEPL</name>
<evidence type="ECO:0000313" key="1">
    <source>
        <dbReference type="EMBL" id="CAB1429429.1"/>
    </source>
</evidence>
<sequence>MGFRPSAHRVESLAAGQECVSQIPDSSPSFSGQLVSRACGKEGCVVESPGVGQGLMSCSDRAAPPFCASAGDVSGPAHCRGPQYHPADSVDNL</sequence>
<reference evidence="1" key="1">
    <citation type="submission" date="2020-03" db="EMBL/GenBank/DDBJ databases">
        <authorList>
            <person name="Weist P."/>
        </authorList>
    </citation>
    <scope>NUCLEOTIDE SEQUENCE</scope>
</reference>
<dbReference type="AlphaFoldDB" id="A0A9N7UCN0"/>
<comment type="caution">
    <text evidence="1">The sequence shown here is derived from an EMBL/GenBank/DDBJ whole genome shotgun (WGS) entry which is preliminary data.</text>
</comment>
<organism evidence="1 2">
    <name type="scientific">Pleuronectes platessa</name>
    <name type="common">European plaice</name>
    <dbReference type="NCBI Taxonomy" id="8262"/>
    <lineage>
        <taxon>Eukaryota</taxon>
        <taxon>Metazoa</taxon>
        <taxon>Chordata</taxon>
        <taxon>Craniata</taxon>
        <taxon>Vertebrata</taxon>
        <taxon>Euteleostomi</taxon>
        <taxon>Actinopterygii</taxon>
        <taxon>Neopterygii</taxon>
        <taxon>Teleostei</taxon>
        <taxon>Neoteleostei</taxon>
        <taxon>Acanthomorphata</taxon>
        <taxon>Carangaria</taxon>
        <taxon>Pleuronectiformes</taxon>
        <taxon>Pleuronectoidei</taxon>
        <taxon>Pleuronectidae</taxon>
        <taxon>Pleuronectes</taxon>
    </lineage>
</organism>
<keyword evidence="2" id="KW-1185">Reference proteome</keyword>
<dbReference type="EMBL" id="CADEAL010001136">
    <property type="protein sequence ID" value="CAB1429429.1"/>
    <property type="molecule type" value="Genomic_DNA"/>
</dbReference>
<proteinExistence type="predicted"/>